<protein>
    <recommendedName>
        <fullName evidence="1">Bacterial repeat domain-containing protein</fullName>
    </recommendedName>
</protein>
<dbReference type="Proteomes" id="UP000593892">
    <property type="component" value="Chromosome"/>
</dbReference>
<dbReference type="InterPro" id="IPR044060">
    <property type="entry name" value="Bacterial_rp_domain"/>
</dbReference>
<dbReference type="Pfam" id="PF18998">
    <property type="entry name" value="Flg_new_2"/>
    <property type="match status" value="1"/>
</dbReference>
<accession>A0A7S7NU80</accession>
<evidence type="ECO:0000313" key="2">
    <source>
        <dbReference type="EMBL" id="QOY89824.1"/>
    </source>
</evidence>
<evidence type="ECO:0000259" key="1">
    <source>
        <dbReference type="Pfam" id="PF18998"/>
    </source>
</evidence>
<dbReference type="EMBL" id="CP063849">
    <property type="protein sequence ID" value="QOY89824.1"/>
    <property type="molecule type" value="Genomic_DNA"/>
</dbReference>
<evidence type="ECO:0000313" key="3">
    <source>
        <dbReference type="Proteomes" id="UP000593892"/>
    </source>
</evidence>
<feature type="domain" description="Bacterial repeat" evidence="1">
    <location>
        <begin position="544"/>
        <end position="614"/>
    </location>
</feature>
<organism evidence="2 3">
    <name type="scientific">Paludibaculum fermentans</name>
    <dbReference type="NCBI Taxonomy" id="1473598"/>
    <lineage>
        <taxon>Bacteria</taxon>
        <taxon>Pseudomonadati</taxon>
        <taxon>Acidobacteriota</taxon>
        <taxon>Terriglobia</taxon>
        <taxon>Bryobacterales</taxon>
        <taxon>Bryobacteraceae</taxon>
        <taxon>Paludibaculum</taxon>
    </lineage>
</organism>
<gene>
    <name evidence="2" type="ORF">IRI77_07690</name>
</gene>
<reference evidence="2 3" key="1">
    <citation type="submission" date="2020-10" db="EMBL/GenBank/DDBJ databases">
        <title>Complete genome sequence of Paludibaculum fermentans P105T, a facultatively anaerobic acidobacterium capable of dissimilatory Fe(III) reduction.</title>
        <authorList>
            <person name="Dedysh S.N."/>
            <person name="Beletsky A.V."/>
            <person name="Kulichevskaya I.S."/>
            <person name="Mardanov A.V."/>
            <person name="Ravin N.V."/>
        </authorList>
    </citation>
    <scope>NUCLEOTIDE SEQUENCE [LARGE SCALE GENOMIC DNA]</scope>
    <source>
        <strain evidence="2 3">P105</strain>
    </source>
</reference>
<dbReference type="RefSeq" id="WP_194451487.1">
    <property type="nucleotide sequence ID" value="NZ_CP063849.1"/>
</dbReference>
<dbReference type="KEGG" id="pfer:IRI77_07690"/>
<name>A0A7S7NU80_PALFE</name>
<dbReference type="AlphaFoldDB" id="A0A7S7NU80"/>
<sequence>MNTLLPIPISRRLAWNLLALVALALTAVGQTTPLQCLVNSGTTPPIRQAEITAPVGEIVINCWGGTPTPAGQPVPTHDIQIYFNADYTGRTTGLFTESLLLIDDPSAPQQVPCTTDPSLCTWTGGSKGPNVFQGKVLASNAVVFYGVPVDPPGDSGQRGLRIVNLRINASMLPVSPTLIPTPVLANVSATGIALINGTDEIVGYVQDALLAKLRNAAGDATVTSPNGVEFTSCTPVTKQRLANLRFSERFGTAFLKPNWTYDPVTGVPGTPNSQAMTGTIYNTASAFYNPNFPATNNLNKAGLADSGTRLQATFSGLPPGATLYISTVAVTYTDGVPAPNANGLDEARLTASAGGAFAPVAATETLDGIPVAVLPIDKGSATAVWEVLKSNPGSQGNLDFPVWISFPGASEGLGTATVAMQLGPVSSETGASDTAHVARFADLPTTLPLLTAPSTCSTAPYLVTTAPPYLPVIVDGQTYTSPKSFSWQPGSSHTLSASSANVTGPGTREVFTAWSDSNLSVRTIVAPQGSATYTANYKTQYLLNTTVTPAGCGSVTLNPAGSASFFDVGQTVAVTATPSGPCYFTGFSGATITAQPTTNVVMSKPLNITASFVAAAGGTKPVSVTPASGVGSKQNFTAVFQGAQGANTLRWVQMLVASSPDGGGQPFCLVHYDVPGNSFWVYSDAYGFFQGPVNPQTPSDTLQSSACALDTFNSSPAVNGSQLTLRLRLLFKTAAADNVYLRTLDYFGTDSGWVKNGTWTMAAMPLPTMAVVPSNGVSAFPYFQANYYLDEYGQQGSLPRGWQQFLVATDSTGGGQPFCYVHLDRAANMLWMYSSDVGFFLGPVAPGAASTALDSSACSVNTAAASAGAGANFSSDLKLPLTLKAPMSGAKKLYMRIMDELMRDSGWQQVGTYQVP</sequence>
<proteinExistence type="predicted"/>
<keyword evidence="3" id="KW-1185">Reference proteome</keyword>